<proteinExistence type="predicted"/>
<keyword evidence="2" id="KW-1185">Reference proteome</keyword>
<dbReference type="EMBL" id="JBHSGU010000002">
    <property type="protein sequence ID" value="MFC4699360.1"/>
    <property type="molecule type" value="Genomic_DNA"/>
</dbReference>
<dbReference type="Gene3D" id="1.10.260.40">
    <property type="entry name" value="lambda repressor-like DNA-binding domains"/>
    <property type="match status" value="1"/>
</dbReference>
<name>A0ABV9LSV4_9ALTE</name>
<dbReference type="InterPro" id="IPR031856">
    <property type="entry name" value="YdaS_toxin-like"/>
</dbReference>
<reference evidence="2" key="1">
    <citation type="journal article" date="2019" name="Int. J. Syst. Evol. Microbiol.">
        <title>The Global Catalogue of Microorganisms (GCM) 10K type strain sequencing project: providing services to taxonomists for standard genome sequencing and annotation.</title>
        <authorList>
            <consortium name="The Broad Institute Genomics Platform"/>
            <consortium name="The Broad Institute Genome Sequencing Center for Infectious Disease"/>
            <person name="Wu L."/>
            <person name="Ma J."/>
        </authorList>
    </citation>
    <scope>NUCLEOTIDE SEQUENCE [LARGE SCALE GENOMIC DNA]</scope>
    <source>
        <strain evidence="2">KACC 12507</strain>
    </source>
</reference>
<dbReference type="Proteomes" id="UP001595897">
    <property type="component" value="Unassembled WGS sequence"/>
</dbReference>
<sequence length="73" mass="8064">MSVSAFERAIIQAGGQTSLGRKIGKSQGQISIWLNRDKKLPAEFVIAVEKVSGVPRHELRPDIYPPDEYKKAG</sequence>
<accession>A0ABV9LSV4</accession>
<dbReference type="SUPFAM" id="SSF47413">
    <property type="entry name" value="lambda repressor-like DNA-binding domains"/>
    <property type="match status" value="1"/>
</dbReference>
<organism evidence="1 2">
    <name type="scientific">Glaciecola siphonariae</name>
    <dbReference type="NCBI Taxonomy" id="521012"/>
    <lineage>
        <taxon>Bacteria</taxon>
        <taxon>Pseudomonadati</taxon>
        <taxon>Pseudomonadota</taxon>
        <taxon>Gammaproteobacteria</taxon>
        <taxon>Alteromonadales</taxon>
        <taxon>Alteromonadaceae</taxon>
        <taxon>Glaciecola</taxon>
    </lineage>
</organism>
<dbReference type="RefSeq" id="WP_382406108.1">
    <property type="nucleotide sequence ID" value="NZ_JBHSGU010000002.1"/>
</dbReference>
<evidence type="ECO:0000313" key="2">
    <source>
        <dbReference type="Proteomes" id="UP001595897"/>
    </source>
</evidence>
<comment type="caution">
    <text evidence="1">The sequence shown here is derived from an EMBL/GenBank/DDBJ whole genome shotgun (WGS) entry which is preliminary data.</text>
</comment>
<evidence type="ECO:0000313" key="1">
    <source>
        <dbReference type="EMBL" id="MFC4699360.1"/>
    </source>
</evidence>
<protein>
    <submittedName>
        <fullName evidence="1">Transcriptional regulator</fullName>
    </submittedName>
</protein>
<dbReference type="Pfam" id="PF15943">
    <property type="entry name" value="YdaS_toxin"/>
    <property type="match status" value="1"/>
</dbReference>
<gene>
    <name evidence="1" type="ORF">ACFO4O_04205</name>
</gene>
<dbReference type="InterPro" id="IPR010982">
    <property type="entry name" value="Lambda_DNA-bd_dom_sf"/>
</dbReference>